<evidence type="ECO:0008006" key="3">
    <source>
        <dbReference type="Google" id="ProtNLM"/>
    </source>
</evidence>
<organism evidence="1 2">
    <name type="scientific">Pedobacter hartonius</name>
    <dbReference type="NCBI Taxonomy" id="425514"/>
    <lineage>
        <taxon>Bacteria</taxon>
        <taxon>Pseudomonadati</taxon>
        <taxon>Bacteroidota</taxon>
        <taxon>Sphingobacteriia</taxon>
        <taxon>Sphingobacteriales</taxon>
        <taxon>Sphingobacteriaceae</taxon>
        <taxon>Pedobacter</taxon>
    </lineage>
</organism>
<reference evidence="1 2" key="1">
    <citation type="submission" date="2016-10" db="EMBL/GenBank/DDBJ databases">
        <authorList>
            <person name="de Groot N.N."/>
        </authorList>
    </citation>
    <scope>NUCLEOTIDE SEQUENCE [LARGE SCALE GENOMIC DNA]</scope>
    <source>
        <strain evidence="1 2">DSM 19033</strain>
    </source>
</reference>
<evidence type="ECO:0000313" key="2">
    <source>
        <dbReference type="Proteomes" id="UP000198850"/>
    </source>
</evidence>
<dbReference type="AlphaFoldDB" id="A0A1H4BI07"/>
<dbReference type="Proteomes" id="UP000198850">
    <property type="component" value="Unassembled WGS sequence"/>
</dbReference>
<name>A0A1H4BI07_9SPHI</name>
<proteinExistence type="predicted"/>
<dbReference type="STRING" id="425514.SAMN05443550_103359"/>
<gene>
    <name evidence="1" type="ORF">SAMN05443550_103359</name>
</gene>
<accession>A0A1H4BI07</accession>
<dbReference type="EMBL" id="FNRA01000003">
    <property type="protein sequence ID" value="SEA47845.1"/>
    <property type="molecule type" value="Genomic_DNA"/>
</dbReference>
<protein>
    <recommendedName>
        <fullName evidence="3">Transposase (putative) YhgA-like domain-containing protein</fullName>
    </recommendedName>
</protein>
<sequence>MRKQNDTLWKGILEPFFRDFLRFIDPVLALTINADREIVFMDKELHQEFPSDEGIYEQRTVDKLVKLYTHEGREEWILLHLEVQDKYTRDFSQRTYNYFNRLYDKYKKPITAYSIFTEPNGIKRTNAFKINCNGTSLIYKFNPYKIAVQDNDYLMQHGNPFALIILIAKATTLKKIYKDKQGFDHALLEYKLKIARSVLDRKLPERKEKLMMNFLFFYISFELSETKVKFDHEINLLTNKNINNMTIEEILIGQAEIRGRRIGEKAGKREGKREAKQDEITRLITKHGFTDKEIVDFAEVPLSLVRKVRSELN</sequence>
<evidence type="ECO:0000313" key="1">
    <source>
        <dbReference type="EMBL" id="SEA47845.1"/>
    </source>
</evidence>
<dbReference type="OrthoDB" id="944318at2"/>
<dbReference type="RefSeq" id="WP_090555973.1">
    <property type="nucleotide sequence ID" value="NZ_FNRA01000003.1"/>
</dbReference>
<keyword evidence="2" id="KW-1185">Reference proteome</keyword>